<evidence type="ECO:0000256" key="1">
    <source>
        <dbReference type="SAM" id="MobiDB-lite"/>
    </source>
</evidence>
<evidence type="ECO:0000313" key="3">
    <source>
        <dbReference type="Proteomes" id="UP000707451"/>
    </source>
</evidence>
<dbReference type="SUPFAM" id="SSF52047">
    <property type="entry name" value="RNI-like"/>
    <property type="match status" value="1"/>
</dbReference>
<feature type="region of interest" description="Disordered" evidence="1">
    <location>
        <begin position="524"/>
        <end position="561"/>
    </location>
</feature>
<dbReference type="AlphaFoldDB" id="A0A9P7XVX4"/>
<name>A0A9P7XVX4_9FUNG</name>
<protein>
    <submittedName>
        <fullName evidence="2">Uncharacterized protein</fullName>
    </submittedName>
</protein>
<dbReference type="OrthoDB" id="2401771at2759"/>
<evidence type="ECO:0000313" key="2">
    <source>
        <dbReference type="EMBL" id="KAG9066869.1"/>
    </source>
</evidence>
<comment type="caution">
    <text evidence="2">The sequence shown here is derived from an EMBL/GenBank/DDBJ whole genome shotgun (WGS) entry which is preliminary data.</text>
</comment>
<dbReference type="Gene3D" id="3.80.10.10">
    <property type="entry name" value="Ribonuclease Inhibitor"/>
    <property type="match status" value="1"/>
</dbReference>
<gene>
    <name evidence="2" type="ORF">KI688_012781</name>
</gene>
<organism evidence="2 3">
    <name type="scientific">Linnemannia hyalina</name>
    <dbReference type="NCBI Taxonomy" id="64524"/>
    <lineage>
        <taxon>Eukaryota</taxon>
        <taxon>Fungi</taxon>
        <taxon>Fungi incertae sedis</taxon>
        <taxon>Mucoromycota</taxon>
        <taxon>Mortierellomycotina</taxon>
        <taxon>Mortierellomycetes</taxon>
        <taxon>Mortierellales</taxon>
        <taxon>Mortierellaceae</taxon>
        <taxon>Linnemannia</taxon>
    </lineage>
</organism>
<accession>A0A9P7XVX4</accession>
<dbReference type="InterPro" id="IPR032675">
    <property type="entry name" value="LRR_dom_sf"/>
</dbReference>
<dbReference type="EMBL" id="JAHRHY010000009">
    <property type="protein sequence ID" value="KAG9066869.1"/>
    <property type="molecule type" value="Genomic_DNA"/>
</dbReference>
<dbReference type="Proteomes" id="UP000707451">
    <property type="component" value="Unassembled WGS sequence"/>
</dbReference>
<reference evidence="2" key="1">
    <citation type="submission" date="2021-06" db="EMBL/GenBank/DDBJ databases">
        <title>Genome Sequence of Mortierella hyaline Strain SCG-10, a Cold-Adapted, Nitrate-Reducing Fungus Isolated from Soil in Minnesota, USA.</title>
        <authorList>
            <person name="Aldossari N."/>
        </authorList>
    </citation>
    <scope>NUCLEOTIDE SEQUENCE</scope>
    <source>
        <strain evidence="2">SCG-10</strain>
    </source>
</reference>
<sequence>MDTTTTTLLPQTQRQSPLDIPEILIRIGQFLPLWSGEGFRLEFDPSPLLRCCLVSRAFRQAFLPTLWYLYDGYRMRNIPSTILSRYSPYFRIITSTGPFKGPFQCKNLTELNTVYGQEWSRALLVSNPNLKRLVWGGPFSRRIETLEQQQEWQLELKVLMGLENLDEIRMSGFSLGEGIFVKLLRNNASSLSNLAMSTVAGVTSIEGLELPHLTELQVTFGCAESPALLDVVRCCPRLQRLSLLGSKTRASAAFVPPHHQQQHQQQQFQAGQQVQELGSEVVRLAQNITECCPELSHIKFTTTSTTGGAQTNAVFRNQSFLQGPELALIANACGRLEGFTAELATLDQALTSALMAHSSTLKSLSLTFHETDLETNTRIVDRTREMISLRCLKATLSNLQDLHLDWAGRLSANIVLPPGATTETTTRVFTTITAPVLSTPASGPAATAATHPPSGPIGVAPQTTPTTAAAAGPAANLAVNAEEMTMMYAGRNAFAVQEEVAMFLEEPWASLELETLRLHGMFRSAPPTPTLTAGPAEDEGEDEGVSMTMGDKGKEKTTKKKAKVVWRLAKGAHSGATSSPHNHHLQLNSVASEGSSKGSSRKAEQQTRLLENVTGLTRLRHLCFNYTTYERIPLL</sequence>
<proteinExistence type="predicted"/>
<keyword evidence="3" id="KW-1185">Reference proteome</keyword>